<dbReference type="GO" id="GO:0008237">
    <property type="term" value="F:metallopeptidase activity"/>
    <property type="evidence" value="ECO:0007669"/>
    <property type="project" value="UniProtKB-KW"/>
</dbReference>
<dbReference type="EMBL" id="JABBFZ010000002">
    <property type="protein sequence ID" value="NML30525.1"/>
    <property type="molecule type" value="Genomic_DNA"/>
</dbReference>
<comment type="similarity">
    <text evidence="1">Belongs to the peptidase M81 family.</text>
</comment>
<dbReference type="InterPro" id="IPR010799">
    <property type="entry name" value="MlrC_C"/>
</dbReference>
<keyword evidence="5" id="KW-1185">Reference proteome</keyword>
<dbReference type="Pfam" id="PF07171">
    <property type="entry name" value="MlrC_C"/>
    <property type="match status" value="1"/>
</dbReference>
<proteinExistence type="inferred from homology"/>
<keyword evidence="1" id="KW-0482">Metalloprotease</keyword>
<protein>
    <recommendedName>
        <fullName evidence="1">Microcystinase C</fullName>
        <shortName evidence="1">MlrC</shortName>
    </recommendedName>
</protein>
<dbReference type="GO" id="GO:0006508">
    <property type="term" value="P:proteolysis"/>
    <property type="evidence" value="ECO:0007669"/>
    <property type="project" value="UniProtKB-KW"/>
</dbReference>
<feature type="domain" description="Microcystin LR degradation protein MlrC N-terminal" evidence="3">
    <location>
        <begin position="2"/>
        <end position="288"/>
    </location>
</feature>
<evidence type="ECO:0000313" key="5">
    <source>
        <dbReference type="Proteomes" id="UP000583127"/>
    </source>
</evidence>
<evidence type="ECO:0000256" key="1">
    <source>
        <dbReference type="PIRNR" id="PIRNR012702"/>
    </source>
</evidence>
<feature type="domain" description="Microcystin LR degradation protein MlrC C-terminal" evidence="2">
    <location>
        <begin position="297"/>
        <end position="472"/>
    </location>
</feature>
<keyword evidence="1" id="KW-0378">Hydrolase</keyword>
<dbReference type="PIRSF" id="PIRSF012702">
    <property type="entry name" value="UCP012702"/>
    <property type="match status" value="1"/>
</dbReference>
<evidence type="ECO:0000313" key="4">
    <source>
        <dbReference type="EMBL" id="NML30525.1"/>
    </source>
</evidence>
<keyword evidence="1" id="KW-0645">Protease</keyword>
<dbReference type="AlphaFoldDB" id="A0A7X9X330"/>
<dbReference type="InterPro" id="IPR015995">
    <property type="entry name" value="MlrC_N"/>
</dbReference>
<reference evidence="4 5" key="1">
    <citation type="submission" date="2020-04" db="EMBL/GenBank/DDBJ databases">
        <title>Paraburkholderia sp. G-4-1-8 isolated from soil.</title>
        <authorList>
            <person name="Dahal R.H."/>
        </authorList>
    </citation>
    <scope>NUCLEOTIDE SEQUENCE [LARGE SCALE GENOMIC DNA]</scope>
    <source>
        <strain evidence="4 5">G-4-1-8</strain>
    </source>
</reference>
<accession>A0A7X9X330</accession>
<dbReference type="RefSeq" id="WP_169496777.1">
    <property type="nucleotide sequence ID" value="NZ_JABBFZ010000002.1"/>
</dbReference>
<gene>
    <name evidence="4" type="ORF">HHL14_06735</name>
</gene>
<name>A0A7X9X330_9BURK</name>
<organism evidence="4 5">
    <name type="scientific">Paraburkholderia antibiotica</name>
    <dbReference type="NCBI Taxonomy" id="2728839"/>
    <lineage>
        <taxon>Bacteria</taxon>
        <taxon>Pseudomonadati</taxon>
        <taxon>Pseudomonadota</taxon>
        <taxon>Betaproteobacteria</taxon>
        <taxon>Burkholderiales</taxon>
        <taxon>Burkholderiaceae</taxon>
        <taxon>Paraburkholderia</taxon>
    </lineage>
</organism>
<dbReference type="InterPro" id="IPR009197">
    <property type="entry name" value="MlrC"/>
</dbReference>
<keyword evidence="1" id="KW-0479">Metal-binding</keyword>
<comment type="caution">
    <text evidence="4">The sequence shown here is derived from an EMBL/GenBank/DDBJ whole genome shotgun (WGS) entry which is preliminary data.</text>
</comment>
<comment type="cofactor">
    <cofactor evidence="1">
        <name>Zn(2+)</name>
        <dbReference type="ChEBI" id="CHEBI:29105"/>
    </cofactor>
    <text evidence="1">Binds 1 zinc ion per subunit.</text>
</comment>
<dbReference type="Proteomes" id="UP000583127">
    <property type="component" value="Unassembled WGS sequence"/>
</dbReference>
<evidence type="ECO:0000259" key="2">
    <source>
        <dbReference type="Pfam" id="PF07171"/>
    </source>
</evidence>
<comment type="function">
    <text evidence="1">Involved in peptidolytic degradation of cyclic heptapeptide hepatotoxin microcystin (MC).</text>
</comment>
<evidence type="ECO:0000259" key="3">
    <source>
        <dbReference type="Pfam" id="PF07364"/>
    </source>
</evidence>
<dbReference type="Pfam" id="PF07364">
    <property type="entry name" value="DUF1485"/>
    <property type="match status" value="1"/>
</dbReference>
<sequence>MRIFAASLATETNTFSPLPVGLAAFENGMLYQGGTHPEAPSFFAGPLFAARQAARKNGWTLIEGLVAAAWPAGLVTREAYEALREQILSEIRAALPLEMVVLGLHGAMVADGYDDCEGDLLERVRALVGPDTAVGATLDPHAHMTGQMVRAADLLICWKEYPHTDIVERAVELVDLLAARVQGRCRPVPALVDCEMISLIFTTQEPGRTLVAREYALEKLPGVLSVSLVHGFPWADVPGMGTKVLVYADNDASLAQQSARTFADDVIAARDALRADEPDIDAALDRALASAATPVAIADGADNAGGGAASDSTFFLRRLIERDVGQAALGPLWDPAVVDMAFNAGVDARLRVRLGGKTGPMSGEPLDAEVTVRALKRGHTMAGLAEGERVNCGDSALIGVNGVDVVVTSRRVQAIGTDLFTDLGCALEAKRMIVVKSSQHFHAHYSKVVGKVIYASAPGTVTSDLDSLGHRRIRRPKWPLGDLA</sequence>
<dbReference type="GO" id="GO:0046872">
    <property type="term" value="F:metal ion binding"/>
    <property type="evidence" value="ECO:0007669"/>
    <property type="project" value="UniProtKB-KW"/>
</dbReference>